<evidence type="ECO:0008006" key="14">
    <source>
        <dbReference type="Google" id="ProtNLM"/>
    </source>
</evidence>
<dbReference type="EMBL" id="ML179189">
    <property type="protein sequence ID" value="THU95918.1"/>
    <property type="molecule type" value="Genomic_DNA"/>
</dbReference>
<keyword evidence="5" id="KW-0812">Transmembrane</keyword>
<dbReference type="GO" id="GO:0016705">
    <property type="term" value="F:oxidoreductase activity, acting on paired donors, with incorporation or reduction of molecular oxygen"/>
    <property type="evidence" value="ECO:0007669"/>
    <property type="project" value="InterPro"/>
</dbReference>
<keyword evidence="9" id="KW-0408">Iron</keyword>
<keyword evidence="11" id="KW-0472">Membrane</keyword>
<evidence type="ECO:0000256" key="3">
    <source>
        <dbReference type="ARBA" id="ARBA00010617"/>
    </source>
</evidence>
<comment type="cofactor">
    <cofactor evidence="1">
        <name>heme</name>
        <dbReference type="ChEBI" id="CHEBI:30413"/>
    </cofactor>
</comment>
<evidence type="ECO:0000256" key="9">
    <source>
        <dbReference type="ARBA" id="ARBA00023004"/>
    </source>
</evidence>
<name>A0A4S8M2K8_DENBC</name>
<protein>
    <recommendedName>
        <fullName evidence="14">Cytochrome P450</fullName>
    </recommendedName>
</protein>
<keyword evidence="6" id="KW-0479">Metal-binding</keyword>
<dbReference type="Gene3D" id="1.10.630.10">
    <property type="entry name" value="Cytochrome P450"/>
    <property type="match status" value="1"/>
</dbReference>
<accession>A0A4S8M2K8</accession>
<evidence type="ECO:0000256" key="5">
    <source>
        <dbReference type="ARBA" id="ARBA00022692"/>
    </source>
</evidence>
<evidence type="ECO:0000256" key="10">
    <source>
        <dbReference type="ARBA" id="ARBA00023033"/>
    </source>
</evidence>
<dbReference type="InterPro" id="IPR036396">
    <property type="entry name" value="Cyt_P450_sf"/>
</dbReference>
<keyword evidence="8" id="KW-0560">Oxidoreductase</keyword>
<comment type="subcellular location">
    <subcellularLocation>
        <location evidence="2">Membrane</location>
        <topology evidence="2">Single-pass membrane protein</topology>
    </subcellularLocation>
</comment>
<dbReference type="AlphaFoldDB" id="A0A4S8M2K8"/>
<gene>
    <name evidence="12" type="ORF">K435DRAFT_665488</name>
</gene>
<dbReference type="OrthoDB" id="1055148at2759"/>
<reference evidence="12 13" key="1">
    <citation type="journal article" date="2019" name="Nat. Ecol. Evol.">
        <title>Megaphylogeny resolves global patterns of mushroom evolution.</title>
        <authorList>
            <person name="Varga T."/>
            <person name="Krizsan K."/>
            <person name="Foldi C."/>
            <person name="Dima B."/>
            <person name="Sanchez-Garcia M."/>
            <person name="Sanchez-Ramirez S."/>
            <person name="Szollosi G.J."/>
            <person name="Szarkandi J.G."/>
            <person name="Papp V."/>
            <person name="Albert L."/>
            <person name="Andreopoulos W."/>
            <person name="Angelini C."/>
            <person name="Antonin V."/>
            <person name="Barry K.W."/>
            <person name="Bougher N.L."/>
            <person name="Buchanan P."/>
            <person name="Buyck B."/>
            <person name="Bense V."/>
            <person name="Catcheside P."/>
            <person name="Chovatia M."/>
            <person name="Cooper J."/>
            <person name="Damon W."/>
            <person name="Desjardin D."/>
            <person name="Finy P."/>
            <person name="Geml J."/>
            <person name="Haridas S."/>
            <person name="Hughes K."/>
            <person name="Justo A."/>
            <person name="Karasinski D."/>
            <person name="Kautmanova I."/>
            <person name="Kiss B."/>
            <person name="Kocsube S."/>
            <person name="Kotiranta H."/>
            <person name="LaButti K.M."/>
            <person name="Lechner B.E."/>
            <person name="Liimatainen K."/>
            <person name="Lipzen A."/>
            <person name="Lukacs Z."/>
            <person name="Mihaltcheva S."/>
            <person name="Morgado L.N."/>
            <person name="Niskanen T."/>
            <person name="Noordeloos M.E."/>
            <person name="Ohm R.A."/>
            <person name="Ortiz-Santana B."/>
            <person name="Ovrebo C."/>
            <person name="Racz N."/>
            <person name="Riley R."/>
            <person name="Savchenko A."/>
            <person name="Shiryaev A."/>
            <person name="Soop K."/>
            <person name="Spirin V."/>
            <person name="Szebenyi C."/>
            <person name="Tomsovsky M."/>
            <person name="Tulloss R.E."/>
            <person name="Uehling J."/>
            <person name="Grigoriev I.V."/>
            <person name="Vagvolgyi C."/>
            <person name="Papp T."/>
            <person name="Martin F.M."/>
            <person name="Miettinen O."/>
            <person name="Hibbett D.S."/>
            <person name="Nagy L.G."/>
        </authorList>
    </citation>
    <scope>NUCLEOTIDE SEQUENCE [LARGE SCALE GENOMIC DNA]</scope>
    <source>
        <strain evidence="12 13">CBS 962.96</strain>
    </source>
</reference>
<evidence type="ECO:0000313" key="12">
    <source>
        <dbReference type="EMBL" id="THU95918.1"/>
    </source>
</evidence>
<comment type="similarity">
    <text evidence="3">Belongs to the cytochrome P450 family.</text>
</comment>
<evidence type="ECO:0000256" key="11">
    <source>
        <dbReference type="ARBA" id="ARBA00023136"/>
    </source>
</evidence>
<dbReference type="GO" id="GO:0005506">
    <property type="term" value="F:iron ion binding"/>
    <property type="evidence" value="ECO:0007669"/>
    <property type="project" value="InterPro"/>
</dbReference>
<evidence type="ECO:0000256" key="2">
    <source>
        <dbReference type="ARBA" id="ARBA00004167"/>
    </source>
</evidence>
<evidence type="ECO:0000256" key="1">
    <source>
        <dbReference type="ARBA" id="ARBA00001971"/>
    </source>
</evidence>
<dbReference type="Proteomes" id="UP000297245">
    <property type="component" value="Unassembled WGS sequence"/>
</dbReference>
<dbReference type="PANTHER" id="PTHR46300">
    <property type="entry name" value="P450, PUTATIVE (EUROFUNG)-RELATED-RELATED"/>
    <property type="match status" value="1"/>
</dbReference>
<organism evidence="12 13">
    <name type="scientific">Dendrothele bispora (strain CBS 962.96)</name>
    <dbReference type="NCBI Taxonomy" id="1314807"/>
    <lineage>
        <taxon>Eukaryota</taxon>
        <taxon>Fungi</taxon>
        <taxon>Dikarya</taxon>
        <taxon>Basidiomycota</taxon>
        <taxon>Agaricomycotina</taxon>
        <taxon>Agaricomycetes</taxon>
        <taxon>Agaricomycetidae</taxon>
        <taxon>Agaricales</taxon>
        <taxon>Agaricales incertae sedis</taxon>
        <taxon>Dendrothele</taxon>
    </lineage>
</organism>
<keyword evidence="7" id="KW-1133">Transmembrane helix</keyword>
<evidence type="ECO:0000256" key="6">
    <source>
        <dbReference type="ARBA" id="ARBA00022723"/>
    </source>
</evidence>
<evidence type="ECO:0000256" key="4">
    <source>
        <dbReference type="ARBA" id="ARBA00022617"/>
    </source>
</evidence>
<dbReference type="InterPro" id="IPR050364">
    <property type="entry name" value="Cytochrome_P450_fung"/>
</dbReference>
<evidence type="ECO:0000256" key="7">
    <source>
        <dbReference type="ARBA" id="ARBA00022989"/>
    </source>
</evidence>
<dbReference type="SUPFAM" id="SSF48264">
    <property type="entry name" value="Cytochrome P450"/>
    <property type="match status" value="1"/>
</dbReference>
<dbReference type="GO" id="GO:0016020">
    <property type="term" value="C:membrane"/>
    <property type="evidence" value="ECO:0007669"/>
    <property type="project" value="UniProtKB-SubCell"/>
</dbReference>
<sequence length="96" mass="11138">PIILLNTKKAAEDLLEHRGSKYSDRPRLIASEYMTGNSVITMLSIGDRWRRMRRASEHALGVKISSNYHRIQTNESTLATHGLFMEPDKWNEQLQR</sequence>
<evidence type="ECO:0000313" key="13">
    <source>
        <dbReference type="Proteomes" id="UP000297245"/>
    </source>
</evidence>
<dbReference type="PANTHER" id="PTHR46300:SF2">
    <property type="entry name" value="CYTOCHROME P450 MONOOXYGENASE ALNH-RELATED"/>
    <property type="match status" value="1"/>
</dbReference>
<keyword evidence="13" id="KW-1185">Reference proteome</keyword>
<feature type="non-terminal residue" evidence="12">
    <location>
        <position position="1"/>
    </location>
</feature>
<keyword evidence="10" id="KW-0503">Monooxygenase</keyword>
<evidence type="ECO:0000256" key="8">
    <source>
        <dbReference type="ARBA" id="ARBA00023002"/>
    </source>
</evidence>
<dbReference type="GO" id="GO:0020037">
    <property type="term" value="F:heme binding"/>
    <property type="evidence" value="ECO:0007669"/>
    <property type="project" value="InterPro"/>
</dbReference>
<dbReference type="GO" id="GO:0004497">
    <property type="term" value="F:monooxygenase activity"/>
    <property type="evidence" value="ECO:0007669"/>
    <property type="project" value="UniProtKB-KW"/>
</dbReference>
<proteinExistence type="inferred from homology"/>
<keyword evidence="4" id="KW-0349">Heme</keyword>